<dbReference type="AlphaFoldDB" id="A0A554WM78"/>
<reference evidence="2 3" key="1">
    <citation type="submission" date="2019-07" db="EMBL/GenBank/DDBJ databases">
        <title>Tepidimonas aquatica CLN-1 draft genome.</title>
        <authorList>
            <person name="Da Costa M.S."/>
            <person name="Froufe H.J.C."/>
            <person name="Egas C."/>
            <person name="Albuquerque L."/>
        </authorList>
    </citation>
    <scope>NUCLEOTIDE SEQUENCE [LARGE SCALE GENOMIC DNA]</scope>
    <source>
        <strain evidence="2 3">CLN-1</strain>
    </source>
</reference>
<dbReference type="EMBL" id="VJNA01000015">
    <property type="protein sequence ID" value="TSE24678.1"/>
    <property type="molecule type" value="Genomic_DNA"/>
</dbReference>
<feature type="domain" description="Antitoxin FitA-like ribbon-helix-helix" evidence="1">
    <location>
        <begin position="5"/>
        <end position="39"/>
    </location>
</feature>
<proteinExistence type="predicted"/>
<dbReference type="InterPro" id="IPR053853">
    <property type="entry name" value="FitA-like_RHH"/>
</dbReference>
<evidence type="ECO:0000259" key="1">
    <source>
        <dbReference type="Pfam" id="PF22513"/>
    </source>
</evidence>
<keyword evidence="3" id="KW-1185">Reference proteome</keyword>
<dbReference type="Pfam" id="PF22513">
    <property type="entry name" value="FitA-like_RHH"/>
    <property type="match status" value="1"/>
</dbReference>
<dbReference type="InterPro" id="IPR010985">
    <property type="entry name" value="Ribbon_hlx_hlx"/>
</dbReference>
<dbReference type="GO" id="GO:0006355">
    <property type="term" value="P:regulation of DNA-templated transcription"/>
    <property type="evidence" value="ECO:0007669"/>
    <property type="project" value="InterPro"/>
</dbReference>
<dbReference type="RefSeq" id="WP_144325968.1">
    <property type="nucleotide sequence ID" value="NZ_VJNA01000015.1"/>
</dbReference>
<dbReference type="InterPro" id="IPR013321">
    <property type="entry name" value="Arc_rbn_hlx_hlx"/>
</dbReference>
<evidence type="ECO:0000313" key="3">
    <source>
        <dbReference type="Proteomes" id="UP000318554"/>
    </source>
</evidence>
<dbReference type="SUPFAM" id="SSF47598">
    <property type="entry name" value="Ribbon-helix-helix"/>
    <property type="match status" value="1"/>
</dbReference>
<sequence length="84" mass="9263">MAIPTISNVPEDVHRALRTQAEQHGRSTEAEVREILAVAFKPENRVLVGDALAAIGRKSGLTDEDFAILESVRDRTPAEPPRFE</sequence>
<name>A0A554WM78_9BURK</name>
<gene>
    <name evidence="2" type="primary">fitA</name>
    <name evidence="2" type="ORF">Taqua_01384</name>
</gene>
<evidence type="ECO:0000313" key="2">
    <source>
        <dbReference type="EMBL" id="TSE24678.1"/>
    </source>
</evidence>
<dbReference type="Gene3D" id="1.10.1220.10">
    <property type="entry name" value="Met repressor-like"/>
    <property type="match status" value="1"/>
</dbReference>
<dbReference type="OrthoDB" id="2389872at2"/>
<protein>
    <submittedName>
        <fullName evidence="2">Antitoxin FitA</fullName>
    </submittedName>
</protein>
<accession>A0A554WM78</accession>
<comment type="caution">
    <text evidence="2">The sequence shown here is derived from an EMBL/GenBank/DDBJ whole genome shotgun (WGS) entry which is preliminary data.</text>
</comment>
<organism evidence="2 3">
    <name type="scientific">Tepidimonas aquatica</name>
    <dbReference type="NCBI Taxonomy" id="247482"/>
    <lineage>
        <taxon>Bacteria</taxon>
        <taxon>Pseudomonadati</taxon>
        <taxon>Pseudomonadota</taxon>
        <taxon>Betaproteobacteria</taxon>
        <taxon>Burkholderiales</taxon>
        <taxon>Tepidimonas</taxon>
    </lineage>
</organism>
<dbReference type="Proteomes" id="UP000318554">
    <property type="component" value="Unassembled WGS sequence"/>
</dbReference>